<protein>
    <submittedName>
        <fullName evidence="1">Uncharacterized protein</fullName>
    </submittedName>
</protein>
<dbReference type="EMBL" id="PQXF01000023">
    <property type="protein sequence ID" value="PXF59635.1"/>
    <property type="molecule type" value="Genomic_DNA"/>
</dbReference>
<sequence>MVRRYVRLAFVNLLLVVACWAIVCYYHPMLPEKIPTHFGFHGPPDEWGSKSTIFELLLIQTGLFLFIFILSLLVKRYPKIYNFPVDPKLLSHEGKEELYSQTREFLLATSIGINLLFAYITVTIINVALGKCGGVNGYIVGLLIGILSVIIIYYLIKTNQVRN</sequence>
<reference evidence="1" key="1">
    <citation type="submission" date="2018-01" db="EMBL/GenBank/DDBJ databases">
        <authorList>
            <person name="Krukenberg V."/>
        </authorList>
    </citation>
    <scope>NUCLEOTIDE SEQUENCE</scope>
    <source>
        <strain evidence="1">E20ANME2</strain>
    </source>
</reference>
<proteinExistence type="predicted"/>
<organism evidence="1 2">
    <name type="scientific">Candidatus Methanogaster sp</name>
    <dbReference type="NCBI Taxonomy" id="3386292"/>
    <lineage>
        <taxon>Archaea</taxon>
        <taxon>Methanobacteriati</taxon>
        <taxon>Methanobacteriota</taxon>
        <taxon>Stenosarchaea group</taxon>
        <taxon>Methanomicrobia</taxon>
        <taxon>Methanosarcinales</taxon>
        <taxon>ANME-2 cluster</taxon>
        <taxon>Candidatus Methanogasteraceae</taxon>
        <taxon>Candidatus Methanogaster</taxon>
    </lineage>
</organism>
<comment type="caution">
    <text evidence="1">The sequence shown here is derived from an EMBL/GenBank/DDBJ whole genome shotgun (WGS) entry which is preliminary data.</text>
</comment>
<gene>
    <name evidence="1" type="ORF">C4B59_11140</name>
</gene>
<accession>A0AC61L0S2</accession>
<dbReference type="Proteomes" id="UP000248329">
    <property type="component" value="Unassembled WGS sequence"/>
</dbReference>
<evidence type="ECO:0000313" key="1">
    <source>
        <dbReference type="EMBL" id="PXF59635.1"/>
    </source>
</evidence>
<evidence type="ECO:0000313" key="2">
    <source>
        <dbReference type="Proteomes" id="UP000248329"/>
    </source>
</evidence>
<name>A0AC61L0S2_9EURY</name>